<dbReference type="InterPro" id="IPR049435">
    <property type="entry name" value="Cas_Cas6_C"/>
</dbReference>
<organism evidence="5 6">
    <name type="scientific">Candidatus Scalindua brodae</name>
    <dbReference type="NCBI Taxonomy" id="237368"/>
    <lineage>
        <taxon>Bacteria</taxon>
        <taxon>Pseudomonadati</taxon>
        <taxon>Planctomycetota</taxon>
        <taxon>Candidatus Brocadiia</taxon>
        <taxon>Candidatus Brocadiales</taxon>
        <taxon>Candidatus Scalinduaceae</taxon>
        <taxon>Candidatus Scalindua</taxon>
    </lineage>
</organism>
<dbReference type="InterPro" id="IPR010156">
    <property type="entry name" value="CRISPR-assoc_prot_Cas6"/>
</dbReference>
<reference evidence="5 6" key="1">
    <citation type="submission" date="2014-10" db="EMBL/GenBank/DDBJ databases">
        <title>Draft genome of anammox bacterium scalindua brodae, obtained using differential coverage binning of sequence data from two enrichment reactors.</title>
        <authorList>
            <person name="Speth D.R."/>
            <person name="Russ L."/>
            <person name="Kartal B."/>
            <person name="Op den Camp H.J."/>
            <person name="Dutilh B.E."/>
            <person name="Jetten M.S."/>
        </authorList>
    </citation>
    <scope>NUCLEOTIDE SEQUENCE [LARGE SCALE GENOMIC DNA]</scope>
    <source>
        <strain evidence="5">RU1</strain>
    </source>
</reference>
<dbReference type="Proteomes" id="UP000030652">
    <property type="component" value="Unassembled WGS sequence"/>
</dbReference>
<dbReference type="EMBL" id="JRYO01000234">
    <property type="protein sequence ID" value="KHE90832.1"/>
    <property type="molecule type" value="Genomic_DNA"/>
</dbReference>
<dbReference type="GO" id="GO:0003723">
    <property type="term" value="F:RNA binding"/>
    <property type="evidence" value="ECO:0007669"/>
    <property type="project" value="UniProtKB-KW"/>
</dbReference>
<dbReference type="Pfam" id="PF01881">
    <property type="entry name" value="Cas_Cas6_C"/>
    <property type="match status" value="1"/>
</dbReference>
<evidence type="ECO:0000256" key="1">
    <source>
        <dbReference type="ARBA" id="ARBA00005937"/>
    </source>
</evidence>
<dbReference type="PANTHER" id="PTHR36984">
    <property type="entry name" value="CRISPR-ASSOCIATED ENDORIBONUCLEASE CAS6 1"/>
    <property type="match status" value="1"/>
</dbReference>
<sequence>MKIPERNGKRIIKRAVHTILKLNLCRLKYCRERIRDFKGTVIKGWTGHFRLEGKPELLQFALDTGLGSRNSAGFGFIEKVGKR</sequence>
<accession>A0A0B0EC56</accession>
<proteinExistence type="inferred from homology"/>
<protein>
    <recommendedName>
        <fullName evidence="4">CRISPR associated protein Cas6 C-terminal domain-containing protein</fullName>
    </recommendedName>
</protein>
<dbReference type="eggNOG" id="COG1583">
    <property type="taxonomic scope" value="Bacteria"/>
</dbReference>
<evidence type="ECO:0000259" key="4">
    <source>
        <dbReference type="Pfam" id="PF01881"/>
    </source>
</evidence>
<evidence type="ECO:0000313" key="6">
    <source>
        <dbReference type="Proteomes" id="UP000030652"/>
    </source>
</evidence>
<comment type="caution">
    <text evidence="5">The sequence shown here is derived from an EMBL/GenBank/DDBJ whole genome shotgun (WGS) entry which is preliminary data.</text>
</comment>
<dbReference type="Gene3D" id="3.30.70.1900">
    <property type="match status" value="1"/>
</dbReference>
<feature type="domain" description="CRISPR associated protein Cas6 C-terminal" evidence="4">
    <location>
        <begin position="32"/>
        <end position="78"/>
    </location>
</feature>
<dbReference type="GO" id="GO:0051607">
    <property type="term" value="P:defense response to virus"/>
    <property type="evidence" value="ECO:0007669"/>
    <property type="project" value="UniProtKB-KW"/>
</dbReference>
<gene>
    <name evidence="5" type="ORF">SCABRO_03430</name>
</gene>
<dbReference type="AlphaFoldDB" id="A0A0B0EC56"/>
<dbReference type="PANTHER" id="PTHR36984:SF1">
    <property type="entry name" value="CRISPR-ASSOCIATED ENDORIBONUCLEASE CAS6 1"/>
    <property type="match status" value="1"/>
</dbReference>
<comment type="similarity">
    <text evidence="1">Belongs to the CRISPR-associated protein Cas6/Cse3/CasE family.</text>
</comment>
<dbReference type="CDD" id="cd21140">
    <property type="entry name" value="Cas6_I-like"/>
    <property type="match status" value="1"/>
</dbReference>
<evidence type="ECO:0000313" key="5">
    <source>
        <dbReference type="EMBL" id="KHE90832.1"/>
    </source>
</evidence>
<dbReference type="GO" id="GO:0016788">
    <property type="term" value="F:hydrolase activity, acting on ester bonds"/>
    <property type="evidence" value="ECO:0007669"/>
    <property type="project" value="InterPro"/>
</dbReference>
<name>A0A0B0EC56_9BACT</name>
<evidence type="ECO:0000256" key="3">
    <source>
        <dbReference type="ARBA" id="ARBA00023118"/>
    </source>
</evidence>
<evidence type="ECO:0000256" key="2">
    <source>
        <dbReference type="ARBA" id="ARBA00022884"/>
    </source>
</evidence>
<keyword evidence="2" id="KW-0694">RNA-binding</keyword>
<keyword evidence="3" id="KW-0051">Antiviral defense</keyword>